<comment type="caution">
    <text evidence="9">The sequence shown here is derived from an EMBL/GenBank/DDBJ whole genome shotgun (WGS) entry which is preliminary data.</text>
</comment>
<keyword evidence="10" id="KW-1185">Reference proteome</keyword>
<dbReference type="InterPro" id="IPR036397">
    <property type="entry name" value="RNaseH_sf"/>
</dbReference>
<dbReference type="CDD" id="cd04657">
    <property type="entry name" value="Piwi_ago-like"/>
    <property type="match status" value="1"/>
</dbReference>
<organism evidence="9 10">
    <name type="scientific">Apodemus speciosus</name>
    <name type="common">Large Japanese field mouse</name>
    <dbReference type="NCBI Taxonomy" id="105296"/>
    <lineage>
        <taxon>Eukaryota</taxon>
        <taxon>Metazoa</taxon>
        <taxon>Chordata</taxon>
        <taxon>Craniata</taxon>
        <taxon>Vertebrata</taxon>
        <taxon>Euteleostomi</taxon>
        <taxon>Mammalia</taxon>
        <taxon>Eutheria</taxon>
        <taxon>Euarchontoglires</taxon>
        <taxon>Glires</taxon>
        <taxon>Rodentia</taxon>
        <taxon>Myomorpha</taxon>
        <taxon>Muroidea</taxon>
        <taxon>Muridae</taxon>
        <taxon>Murinae</taxon>
        <taxon>Apodemus</taxon>
    </lineage>
</organism>
<protein>
    <submittedName>
        <fullName evidence="9">Protein argonaute-3</fullName>
    </submittedName>
</protein>
<evidence type="ECO:0000256" key="5">
    <source>
        <dbReference type="ARBA" id="ARBA00023274"/>
    </source>
</evidence>
<dbReference type="Proteomes" id="UP001623349">
    <property type="component" value="Unassembled WGS sequence"/>
</dbReference>
<keyword evidence="2" id="KW-0810">Translation regulation</keyword>
<dbReference type="InterPro" id="IPR003165">
    <property type="entry name" value="Piwi"/>
</dbReference>
<dbReference type="Gene3D" id="3.40.50.2300">
    <property type="match status" value="1"/>
</dbReference>
<keyword evidence="3" id="KW-0694">RNA-binding</keyword>
<feature type="domain" description="PAZ" evidence="7">
    <location>
        <begin position="294"/>
        <end position="395"/>
    </location>
</feature>
<dbReference type="InterPro" id="IPR032472">
    <property type="entry name" value="ArgoL2"/>
</dbReference>
<dbReference type="InterPro" id="IPR012337">
    <property type="entry name" value="RNaseH-like_sf"/>
</dbReference>
<comment type="subcellular location">
    <subcellularLocation>
        <location evidence="1">Cytoplasm</location>
        <location evidence="1">P-body</location>
    </subcellularLocation>
</comment>
<dbReference type="Pfam" id="PF08699">
    <property type="entry name" value="ArgoL1"/>
    <property type="match status" value="1"/>
</dbReference>
<dbReference type="InterPro" id="IPR032473">
    <property type="entry name" value="Argonaute_Mid_dom"/>
</dbReference>
<feature type="domain" description="Piwi" evidence="8">
    <location>
        <begin position="564"/>
        <end position="893"/>
    </location>
</feature>
<dbReference type="Gene3D" id="3.30.420.10">
    <property type="entry name" value="Ribonuclease H-like superfamily/Ribonuclease H"/>
    <property type="match status" value="1"/>
</dbReference>
<dbReference type="InterPro" id="IPR032474">
    <property type="entry name" value="Argonaute_N"/>
</dbReference>
<dbReference type="SMART" id="SM00949">
    <property type="entry name" value="PAZ"/>
    <property type="match status" value="1"/>
</dbReference>
<dbReference type="Pfam" id="PF02170">
    <property type="entry name" value="PAZ"/>
    <property type="match status" value="1"/>
</dbReference>
<dbReference type="InterPro" id="IPR014811">
    <property type="entry name" value="ArgoL1"/>
</dbReference>
<dbReference type="PROSITE" id="PS50821">
    <property type="entry name" value="PAZ"/>
    <property type="match status" value="1"/>
</dbReference>
<dbReference type="SMART" id="SM01163">
    <property type="entry name" value="DUF1785"/>
    <property type="match status" value="1"/>
</dbReference>
<dbReference type="EMBL" id="BAAFST010000004">
    <property type="protein sequence ID" value="GAB1288921.1"/>
    <property type="molecule type" value="Genomic_DNA"/>
</dbReference>
<gene>
    <name evidence="9" type="ORF">APTSU1_000415100</name>
</gene>
<keyword evidence="5" id="KW-0687">Ribonucleoprotein</keyword>
<evidence type="ECO:0000256" key="1">
    <source>
        <dbReference type="ARBA" id="ARBA00004201"/>
    </source>
</evidence>
<accession>A0ABQ0EPF0</accession>
<sequence>MEIGSAGPIGAQPLFIVPRRPGYGTMGKPIKLLANCFQVEIPKIDVYLYEVDIKPDKCPRRVNREVVDSMVQHFKVTIFGDRRPVYDGKRSLYTANPLPVATTGVDLDVTLPGEGGKDRPFKVSVKFVSRVSWHLLHEVLTGGTLPEPLELDKPISTNPVHAVDVVLRHLPSMKYTPVGRSFFSAPEGYDHPLGGGREVWFGFHQSVRPAMWKMMLNIDVSATAFYKAQPVIQFMCEVLDIHNIDEQPRPLTDSHRVKFTKEIKENTRCTEQGFNCCPESMDSVLTSTAQGPKEMTEKLTRNYKVDVIVKGLKVEVTHCGTMRRKYRVCNVTRRPASHQTFPLQLENGQTVERTVAQYFREKYTLQLKYPHLPCLQVGQEQKHTYLPLEVCNIVAGQRCIKKLTDNQTSTMIKATARSAPDRQEEISRLVRSANYETDPFVQEFQFKVRDEMAHVTGRVLPAPMLQYGGRNRTVATPSHGVWDMRGKQFHTGVEIKMWAIACFATQRQCREEILKGFTDQLRKISKDAGMPIQGQPCFCKYAQGADSVEPMFRHLKNTYSGLQLIIVILPGKTPVYAEVKRVGDTLLGMATQCVQVKNVIKTSPQTLSNLCLKINVKLGGINNILVPHQRQPVIFLGADVTHPPAGDGKKPSIAAVVGSMDAHPSRYCATVRVQRPRQEIIQDLASMVRELLIQFYKSTRFKPTRIIFYRDGVSEGQFRQVLYYELLAIREACISLEKDYQPGITYIVVQKRHHTRLFCADRTERSWKKGNIPAGTTVDTDITHPYEFDFYLCSHAGIQRVSLCSFGCPACRPGWLGTQRSTCLCLTMLGLKGTSRPSHYHVLWDDNFFTADELQLLTYQLCHTYVRCTRSVSIPAPAYYAHLVAFRARYHLVDKEHDSAEGSHVSGQSNGRDPQALAKAVQIHQDTLRTMYFA</sequence>
<evidence type="ECO:0000313" key="10">
    <source>
        <dbReference type="Proteomes" id="UP001623349"/>
    </source>
</evidence>
<proteinExistence type="inferred from homology"/>
<dbReference type="Pfam" id="PF16488">
    <property type="entry name" value="ArgoL2"/>
    <property type="match status" value="1"/>
</dbReference>
<dbReference type="PROSITE" id="PS50822">
    <property type="entry name" value="PIWI"/>
    <property type="match status" value="1"/>
</dbReference>
<reference evidence="9 10" key="1">
    <citation type="submission" date="2024-08" db="EMBL/GenBank/DDBJ databases">
        <title>The draft genome of Apodemus speciosus.</title>
        <authorList>
            <person name="Nabeshima K."/>
            <person name="Suzuki S."/>
            <person name="Onuma M."/>
        </authorList>
    </citation>
    <scope>NUCLEOTIDE SEQUENCE [LARGE SCALE GENOMIC DNA]</scope>
    <source>
        <strain evidence="9">IB14-021</strain>
    </source>
</reference>
<evidence type="ECO:0000256" key="4">
    <source>
        <dbReference type="ARBA" id="ARBA00023158"/>
    </source>
</evidence>
<evidence type="ECO:0000256" key="2">
    <source>
        <dbReference type="ARBA" id="ARBA00022845"/>
    </source>
</evidence>
<evidence type="ECO:0000256" key="3">
    <source>
        <dbReference type="ARBA" id="ARBA00022884"/>
    </source>
</evidence>
<dbReference type="PANTHER" id="PTHR22891">
    <property type="entry name" value="EUKARYOTIC TRANSLATION INITIATION FACTOR 2C"/>
    <property type="match status" value="1"/>
</dbReference>
<comment type="similarity">
    <text evidence="6">Belongs to the argonaute family.</text>
</comment>
<dbReference type="SUPFAM" id="SSF101690">
    <property type="entry name" value="PAZ domain"/>
    <property type="match status" value="2"/>
</dbReference>
<dbReference type="InterPro" id="IPR045246">
    <property type="entry name" value="Piwi_ago-like"/>
</dbReference>
<dbReference type="Gene3D" id="2.170.260.10">
    <property type="entry name" value="paz domain"/>
    <property type="match status" value="1"/>
</dbReference>
<evidence type="ECO:0000313" key="9">
    <source>
        <dbReference type="EMBL" id="GAB1288921.1"/>
    </source>
</evidence>
<name>A0ABQ0EPF0_APOSI</name>
<dbReference type="InterPro" id="IPR036085">
    <property type="entry name" value="PAZ_dom_sf"/>
</dbReference>
<evidence type="ECO:0000259" key="8">
    <source>
        <dbReference type="PROSITE" id="PS50822"/>
    </source>
</evidence>
<dbReference type="SUPFAM" id="SSF53098">
    <property type="entry name" value="Ribonuclease H-like"/>
    <property type="match status" value="1"/>
</dbReference>
<dbReference type="SMART" id="SM00950">
    <property type="entry name" value="Piwi"/>
    <property type="match status" value="1"/>
</dbReference>
<dbReference type="Pfam" id="PF16486">
    <property type="entry name" value="ArgoN"/>
    <property type="match status" value="1"/>
</dbReference>
<dbReference type="InterPro" id="IPR003100">
    <property type="entry name" value="PAZ_dom"/>
</dbReference>
<dbReference type="CDD" id="cd02846">
    <property type="entry name" value="PAZ_argonaute_like"/>
    <property type="match status" value="1"/>
</dbReference>
<evidence type="ECO:0000256" key="6">
    <source>
        <dbReference type="RuleBase" id="RU361178"/>
    </source>
</evidence>
<evidence type="ECO:0000259" key="7">
    <source>
        <dbReference type="PROSITE" id="PS50821"/>
    </source>
</evidence>
<dbReference type="Pfam" id="PF02171">
    <property type="entry name" value="Piwi"/>
    <property type="match status" value="2"/>
</dbReference>
<keyword evidence="4" id="KW-0943">RNA-mediated gene silencing</keyword>
<dbReference type="Pfam" id="PF16487">
    <property type="entry name" value="ArgoMid"/>
    <property type="match status" value="1"/>
</dbReference>